<proteinExistence type="predicted"/>
<dbReference type="Pfam" id="PF13472">
    <property type="entry name" value="Lipase_GDSL_2"/>
    <property type="match status" value="1"/>
</dbReference>
<organism evidence="2 3">
    <name type="scientific">Paenibacillus eucommiae</name>
    <dbReference type="NCBI Taxonomy" id="1355755"/>
    <lineage>
        <taxon>Bacteria</taxon>
        <taxon>Bacillati</taxon>
        <taxon>Bacillota</taxon>
        <taxon>Bacilli</taxon>
        <taxon>Bacillales</taxon>
        <taxon>Paenibacillaceae</taxon>
        <taxon>Paenibacillus</taxon>
    </lineage>
</organism>
<dbReference type="Proteomes" id="UP001519287">
    <property type="component" value="Unassembled WGS sequence"/>
</dbReference>
<feature type="domain" description="SGNH hydrolase-type esterase" evidence="1">
    <location>
        <begin position="6"/>
        <end position="185"/>
    </location>
</feature>
<evidence type="ECO:0000313" key="3">
    <source>
        <dbReference type="Proteomes" id="UP001519287"/>
    </source>
</evidence>
<dbReference type="InterPro" id="IPR036514">
    <property type="entry name" value="SGNH_hydro_sf"/>
</dbReference>
<dbReference type="Gene3D" id="3.40.50.1110">
    <property type="entry name" value="SGNH hydrolase"/>
    <property type="match status" value="1"/>
</dbReference>
<evidence type="ECO:0000313" key="2">
    <source>
        <dbReference type="EMBL" id="MBP1990570.1"/>
    </source>
</evidence>
<dbReference type="CDD" id="cd00229">
    <property type="entry name" value="SGNH_hydrolase"/>
    <property type="match status" value="1"/>
</dbReference>
<accession>A0ABS4ISL8</accession>
<name>A0ABS4ISL8_9BACL</name>
<keyword evidence="3" id="KW-1185">Reference proteome</keyword>
<dbReference type="EMBL" id="JAGGLB010000005">
    <property type="protein sequence ID" value="MBP1990570.1"/>
    <property type="molecule type" value="Genomic_DNA"/>
</dbReference>
<evidence type="ECO:0000259" key="1">
    <source>
        <dbReference type="Pfam" id="PF13472"/>
    </source>
</evidence>
<dbReference type="RefSeq" id="WP_209971328.1">
    <property type="nucleotide sequence ID" value="NZ_JAGGLB010000005.1"/>
</dbReference>
<dbReference type="SUPFAM" id="SSF52266">
    <property type="entry name" value="SGNH hydrolase"/>
    <property type="match status" value="1"/>
</dbReference>
<comment type="caution">
    <text evidence="2">The sequence shown here is derived from an EMBL/GenBank/DDBJ whole genome shotgun (WGS) entry which is preliminary data.</text>
</comment>
<protein>
    <submittedName>
        <fullName evidence="2">Lysophospholipase L1-like esterase</fullName>
    </submittedName>
</protein>
<gene>
    <name evidence="2" type="ORF">J2Z66_002176</name>
</gene>
<dbReference type="InterPro" id="IPR013830">
    <property type="entry name" value="SGNH_hydro"/>
</dbReference>
<reference evidence="2 3" key="1">
    <citation type="submission" date="2021-03" db="EMBL/GenBank/DDBJ databases">
        <title>Genomic Encyclopedia of Type Strains, Phase IV (KMG-IV): sequencing the most valuable type-strain genomes for metagenomic binning, comparative biology and taxonomic classification.</title>
        <authorList>
            <person name="Goeker M."/>
        </authorList>
    </citation>
    <scope>NUCLEOTIDE SEQUENCE [LARGE SCALE GENOMIC DNA]</scope>
    <source>
        <strain evidence="2 3">DSM 26048</strain>
    </source>
</reference>
<sequence length="203" mass="23035">MRSVFVIGDSISIHYGPYLQQAIAPQLSYDRKRGTEDALKDLNNPIGANGGDSGMVLAYLQQQEQEHIHYDILLVNCGLHDIKTDPATRTKQVTPEQYEANLQQICQLGISMARSFVWVRTTPLVDEIHNQLASIYRFHEDLLQYNSIADKVMEQNDIPVIDLYTATLGMGKDEDVYCDHVHFKDDVRQRQAAFIAKQLLSIA</sequence>